<dbReference type="InterPro" id="IPR013785">
    <property type="entry name" value="Aldolase_TIM"/>
</dbReference>
<evidence type="ECO:0000256" key="1">
    <source>
        <dbReference type="ARBA" id="ARBA00001917"/>
    </source>
</evidence>
<dbReference type="PROSITE" id="PS51349">
    <property type="entry name" value="FMN_HYDROXY_ACID_DH_2"/>
    <property type="match status" value="1"/>
</dbReference>
<dbReference type="InterPro" id="IPR012133">
    <property type="entry name" value="Alpha-hydoxy_acid_DH_FMN"/>
</dbReference>
<evidence type="ECO:0000256" key="2">
    <source>
        <dbReference type="ARBA" id="ARBA00023002"/>
    </source>
</evidence>
<evidence type="ECO:0000256" key="6">
    <source>
        <dbReference type="SAM" id="SignalP"/>
    </source>
</evidence>
<dbReference type="InterPro" id="IPR000262">
    <property type="entry name" value="FMN-dep_DH"/>
</dbReference>
<accession>A0AAE8SJR3</accession>
<evidence type="ECO:0000256" key="4">
    <source>
        <dbReference type="PIRSR" id="PIRSR000138-1"/>
    </source>
</evidence>
<proteinExistence type="inferred from homology"/>
<dbReference type="EMBL" id="ONZP01000271">
    <property type="protein sequence ID" value="SPJ79536.1"/>
    <property type="molecule type" value="Genomic_DNA"/>
</dbReference>
<dbReference type="AlphaFoldDB" id="A0AAE8SJR3"/>
<comment type="cofactor">
    <cofactor evidence="1">
        <name>FMN</name>
        <dbReference type="ChEBI" id="CHEBI:58210"/>
    </cofactor>
</comment>
<dbReference type="PANTHER" id="PTHR10578:SF140">
    <property type="entry name" value="FMN HYDROXY ACID DEHYDROGENASE DOMAIN-CONTAINING PROTEIN"/>
    <property type="match status" value="1"/>
</dbReference>
<sequence length="383" mass="41797">MRSQILASALISGAMAARPFLEQPDTGLELVLGDLPKGKLPNLDQMVGLPDFEWAAENYLPIDNYTYYRNGAAGEWSYRNNLEVFQRYRFKPRVMVDITNVESTLPTTILGHNFSAPFFISPCAKGGNAHPDAEKNFVKGAAEGDILYMPALYASLSIEEIAKAKAEGQVVFQQLYLSSNDTETKELLDRSEKAGAAAIIFTVDSAADGNRHRAARFGVGSADSSYSYITWDYYKKLQKMTKLPVIIKGIGSAQDAKLAVKHGAPAIILSNHGGRQLDGSPSGLEVALEIHEEAPEVFKQIEVLADGGVRYGADVLKLLSLGVKAVGLGRPFMYANIFGVDGVKKVIDILKHEIAIDAGNLGVPDIQKINPSYVKWKFNNWGQ</sequence>
<keyword evidence="5" id="KW-0285">Flavoprotein</keyword>
<dbReference type="PIRSF" id="PIRSF000138">
    <property type="entry name" value="Al-hdrx_acd_dh"/>
    <property type="match status" value="1"/>
</dbReference>
<feature type="binding site" evidence="5">
    <location>
        <begin position="329"/>
        <end position="330"/>
    </location>
    <ligand>
        <name>FMN</name>
        <dbReference type="ChEBI" id="CHEBI:58210"/>
    </ligand>
</feature>
<feature type="binding site" evidence="5">
    <location>
        <begin position="122"/>
        <end position="124"/>
    </location>
    <ligand>
        <name>FMN</name>
        <dbReference type="ChEBI" id="CHEBI:58210"/>
    </ligand>
</feature>
<protein>
    <submittedName>
        <fullName evidence="8">Probable CYB2 - lactate dehydrogenase cytochrome b2</fullName>
    </submittedName>
</protein>
<dbReference type="InterPro" id="IPR037458">
    <property type="entry name" value="L-MDH/L-LDH_FMN-bd"/>
</dbReference>
<feature type="binding site" evidence="5">
    <location>
        <position position="174"/>
    </location>
    <ligand>
        <name>FMN</name>
        <dbReference type="ChEBI" id="CHEBI:58210"/>
    </ligand>
</feature>
<comment type="caution">
    <text evidence="8">The sequence shown here is derived from an EMBL/GenBank/DDBJ whole genome shotgun (WGS) entry which is preliminary data.</text>
</comment>
<dbReference type="Gene3D" id="3.20.20.70">
    <property type="entry name" value="Aldolase class I"/>
    <property type="match status" value="2"/>
</dbReference>
<evidence type="ECO:0000313" key="9">
    <source>
        <dbReference type="Proteomes" id="UP001187734"/>
    </source>
</evidence>
<keyword evidence="5" id="KW-0288">FMN</keyword>
<feature type="binding site" evidence="5">
    <location>
        <position position="270"/>
    </location>
    <ligand>
        <name>FMN</name>
        <dbReference type="ChEBI" id="CHEBI:58210"/>
    </ligand>
</feature>
<comment type="similarity">
    <text evidence="3">Belongs to the FMN-dependent alpha-hydroxy acid dehydrogenase family.</text>
</comment>
<dbReference type="InterPro" id="IPR008259">
    <property type="entry name" value="FMN_hydac_DH_AS"/>
</dbReference>
<feature type="binding site" evidence="5">
    <location>
        <begin position="306"/>
        <end position="310"/>
    </location>
    <ligand>
        <name>FMN</name>
        <dbReference type="ChEBI" id="CHEBI:58210"/>
    </ligand>
</feature>
<feature type="binding site" evidence="5">
    <location>
        <position position="248"/>
    </location>
    <ligand>
        <name>FMN</name>
        <dbReference type="ChEBI" id="CHEBI:58210"/>
    </ligand>
</feature>
<feature type="binding site" evidence="5">
    <location>
        <position position="272"/>
    </location>
    <ligand>
        <name>glyoxylate</name>
        <dbReference type="ChEBI" id="CHEBI:36655"/>
    </ligand>
</feature>
<evidence type="ECO:0000313" key="8">
    <source>
        <dbReference type="EMBL" id="SPJ79536.1"/>
    </source>
</evidence>
<feature type="chain" id="PRO_5042038590" evidence="6">
    <location>
        <begin position="17"/>
        <end position="383"/>
    </location>
</feature>
<dbReference type="Pfam" id="PF01070">
    <property type="entry name" value="FMN_dh"/>
    <property type="match status" value="2"/>
</dbReference>
<feature type="active site" description="Proton acceptor" evidence="4">
    <location>
        <position position="272"/>
    </location>
</feature>
<evidence type="ECO:0000256" key="3">
    <source>
        <dbReference type="ARBA" id="ARBA00024042"/>
    </source>
</evidence>
<feature type="binding site" evidence="5">
    <location>
        <position position="176"/>
    </location>
    <ligand>
        <name>glyoxylate</name>
        <dbReference type="ChEBI" id="CHEBI:36655"/>
    </ligand>
</feature>
<dbReference type="GO" id="GO:0016491">
    <property type="term" value="F:oxidoreductase activity"/>
    <property type="evidence" value="ECO:0007669"/>
    <property type="project" value="UniProtKB-KW"/>
</dbReference>
<keyword evidence="2" id="KW-0560">Oxidoreductase</keyword>
<feature type="signal peptide" evidence="6">
    <location>
        <begin position="1"/>
        <end position="16"/>
    </location>
</feature>
<dbReference type="PROSITE" id="PS00557">
    <property type="entry name" value="FMN_HYDROXY_ACID_DH_1"/>
    <property type="match status" value="1"/>
</dbReference>
<organism evidence="8 9">
    <name type="scientific">Fusarium torulosum</name>
    <dbReference type="NCBI Taxonomy" id="33205"/>
    <lineage>
        <taxon>Eukaryota</taxon>
        <taxon>Fungi</taxon>
        <taxon>Dikarya</taxon>
        <taxon>Ascomycota</taxon>
        <taxon>Pezizomycotina</taxon>
        <taxon>Sordariomycetes</taxon>
        <taxon>Hypocreomycetidae</taxon>
        <taxon>Hypocreales</taxon>
        <taxon>Nectriaceae</taxon>
        <taxon>Fusarium</taxon>
    </lineage>
</organism>
<keyword evidence="6" id="KW-0732">Signal</keyword>
<dbReference type="PANTHER" id="PTHR10578">
    <property type="entry name" value="S -2-HYDROXY-ACID OXIDASE-RELATED"/>
    <property type="match status" value="1"/>
</dbReference>
<dbReference type="GO" id="GO:0010181">
    <property type="term" value="F:FMN binding"/>
    <property type="evidence" value="ECO:0007669"/>
    <property type="project" value="InterPro"/>
</dbReference>
<reference evidence="8" key="1">
    <citation type="submission" date="2018-03" db="EMBL/GenBank/DDBJ databases">
        <authorList>
            <person name="Guldener U."/>
        </authorList>
    </citation>
    <scope>NUCLEOTIDE SEQUENCE</scope>
</reference>
<dbReference type="CDD" id="cd02922">
    <property type="entry name" value="FCB2_FMN"/>
    <property type="match status" value="1"/>
</dbReference>
<feature type="binding site" evidence="5">
    <location>
        <position position="275"/>
    </location>
    <ligand>
        <name>glyoxylate</name>
        <dbReference type="ChEBI" id="CHEBI:36655"/>
    </ligand>
</feature>
<name>A0AAE8SJR3_9HYPO</name>
<feature type="binding site" evidence="5">
    <location>
        <position position="67"/>
    </location>
    <ligand>
        <name>glyoxylate</name>
        <dbReference type="ChEBI" id="CHEBI:36655"/>
    </ligand>
</feature>
<evidence type="ECO:0000256" key="5">
    <source>
        <dbReference type="PIRSR" id="PIRSR000138-2"/>
    </source>
</evidence>
<evidence type="ECO:0000259" key="7">
    <source>
        <dbReference type="PROSITE" id="PS51349"/>
    </source>
</evidence>
<feature type="binding site" evidence="5">
    <location>
        <position position="211"/>
    </location>
    <ligand>
        <name>glyoxylate</name>
        <dbReference type="ChEBI" id="CHEBI:36655"/>
    </ligand>
</feature>
<dbReference type="Proteomes" id="UP001187734">
    <property type="component" value="Unassembled WGS sequence"/>
</dbReference>
<gene>
    <name evidence="8" type="ORF">FTOL_07927</name>
</gene>
<dbReference type="SUPFAM" id="SSF51395">
    <property type="entry name" value="FMN-linked oxidoreductases"/>
    <property type="match status" value="1"/>
</dbReference>
<feature type="domain" description="FMN hydroxy acid dehydrogenase" evidence="7">
    <location>
        <begin position="41"/>
        <end position="379"/>
    </location>
</feature>
<keyword evidence="9" id="KW-1185">Reference proteome</keyword>
<dbReference type="InterPro" id="IPR037396">
    <property type="entry name" value="FMN_HAD"/>
</dbReference>
<feature type="binding site" evidence="5">
    <location>
        <position position="202"/>
    </location>
    <ligand>
        <name>FMN</name>
        <dbReference type="ChEBI" id="CHEBI:58210"/>
    </ligand>
</feature>